<evidence type="ECO:0000313" key="1">
    <source>
        <dbReference type="EMBL" id="MCI70551.1"/>
    </source>
</evidence>
<comment type="caution">
    <text evidence="1">The sequence shown here is derived from an EMBL/GenBank/DDBJ whole genome shotgun (WGS) entry which is preliminary data.</text>
</comment>
<protein>
    <submittedName>
        <fullName evidence="1">Uncharacterized protein</fullName>
    </submittedName>
</protein>
<dbReference type="AlphaFoldDB" id="A0A392UAL5"/>
<evidence type="ECO:0000313" key="2">
    <source>
        <dbReference type="Proteomes" id="UP000265520"/>
    </source>
</evidence>
<feature type="non-terminal residue" evidence="1">
    <location>
        <position position="1"/>
    </location>
</feature>
<sequence>VARGSECVVEECKDETWTRWYGYTMGDVQEGIPDKVFSGRCEKQESGGVYRAETGEYVGR</sequence>
<proteinExistence type="predicted"/>
<keyword evidence="2" id="KW-1185">Reference proteome</keyword>
<accession>A0A392UAL5</accession>
<name>A0A392UAL5_9FABA</name>
<organism evidence="1 2">
    <name type="scientific">Trifolium medium</name>
    <dbReference type="NCBI Taxonomy" id="97028"/>
    <lineage>
        <taxon>Eukaryota</taxon>
        <taxon>Viridiplantae</taxon>
        <taxon>Streptophyta</taxon>
        <taxon>Embryophyta</taxon>
        <taxon>Tracheophyta</taxon>
        <taxon>Spermatophyta</taxon>
        <taxon>Magnoliopsida</taxon>
        <taxon>eudicotyledons</taxon>
        <taxon>Gunneridae</taxon>
        <taxon>Pentapetalae</taxon>
        <taxon>rosids</taxon>
        <taxon>fabids</taxon>
        <taxon>Fabales</taxon>
        <taxon>Fabaceae</taxon>
        <taxon>Papilionoideae</taxon>
        <taxon>50 kb inversion clade</taxon>
        <taxon>NPAAA clade</taxon>
        <taxon>Hologalegina</taxon>
        <taxon>IRL clade</taxon>
        <taxon>Trifolieae</taxon>
        <taxon>Trifolium</taxon>
    </lineage>
</organism>
<dbReference type="EMBL" id="LXQA010778203">
    <property type="protein sequence ID" value="MCI70551.1"/>
    <property type="molecule type" value="Genomic_DNA"/>
</dbReference>
<dbReference type="Proteomes" id="UP000265520">
    <property type="component" value="Unassembled WGS sequence"/>
</dbReference>
<reference evidence="1 2" key="1">
    <citation type="journal article" date="2018" name="Front. Plant Sci.">
        <title>Red Clover (Trifolium pratense) and Zigzag Clover (T. medium) - A Picture of Genomic Similarities and Differences.</title>
        <authorList>
            <person name="Dluhosova J."/>
            <person name="Istvanek J."/>
            <person name="Nedelnik J."/>
            <person name="Repkova J."/>
        </authorList>
    </citation>
    <scope>NUCLEOTIDE SEQUENCE [LARGE SCALE GENOMIC DNA]</scope>
    <source>
        <strain evidence="2">cv. 10/8</strain>
        <tissue evidence="1">Leaf</tissue>
    </source>
</reference>